<proteinExistence type="predicted"/>
<evidence type="ECO:0000313" key="10">
    <source>
        <dbReference type="EMBL" id="GBG79204.1"/>
    </source>
</evidence>
<keyword evidence="4" id="KW-0540">Nuclease</keyword>
<dbReference type="GO" id="GO:0004519">
    <property type="term" value="F:endonuclease activity"/>
    <property type="evidence" value="ECO:0007669"/>
    <property type="project" value="UniProtKB-KW"/>
</dbReference>
<dbReference type="InterPro" id="IPR041588">
    <property type="entry name" value="Integrase_H2C2"/>
</dbReference>
<dbReference type="GO" id="GO:0008233">
    <property type="term" value="F:peptidase activity"/>
    <property type="evidence" value="ECO:0007669"/>
    <property type="project" value="UniProtKB-KW"/>
</dbReference>
<dbReference type="GO" id="GO:0003964">
    <property type="term" value="F:RNA-directed DNA polymerase activity"/>
    <property type="evidence" value="ECO:0007669"/>
    <property type="project" value="UniProtKB-KW"/>
</dbReference>
<dbReference type="Pfam" id="PF00078">
    <property type="entry name" value="RVT_1"/>
    <property type="match status" value="1"/>
</dbReference>
<sequence>MNVFESLEELEEEWSRSDPLASWTTLVKAPKGEMFVSEVVIGGRKAGTYYDTCSTRNFISRASVERLRLQGQVQRLSRPVESTCANKQRMVVDDYLQDVECCFPYAGGELRHRVSFLVSDEHPMDMLLGMYYLSVAQPQFDWDRKVVKHTLPGGGTVRLRKFKASSLIESYGCMCAASFYNYYKQNQEEGMYLVYVSAAGEPVKMSPEIEGVVAKYPDLFEESTWVVEREVVHAIEIIPGSNIPKGRIYRMSPGELDELRRRLKELVEKGWIRPSVSPYGSPVLFVPKKKEGTLRMCIDYRGLNDITVKNREALPRIDDLLDRVQGCRYFSKIDLKSGYHQIAIRPEDQHKTAFQTRYGLYEFVVMPFGLQHAPGTFQHAMNRIFHDYLDKFVIVYLDDILIFSKTVEEHVAHLDKVLSLLRQHKFKINGEKCEFGRTRVLYLGHEISVEGLKPDFAKVASIRDWPRPQSVTEMRSFLGMTSYYRTSVKNYSIVVAPLTDLTRLDTPWEWTDECEAAFKHLKHALTHYEVLKLPDPDKPFIVTTDASQYGIGAVLAQQEGPKLRPVEYMSEKMSSQKLAKSTYVKELYAVYKALTHWRHYLLGRFFILRTDHQTLRWMRTQSVLSDAPKRWIEVVEQYDFDPQYMKGEYNKVVDALSRRPDFLGKLITEFYLTDNVTQSLVEAYREDQFMSEIIRRLEAKDKKTSVEFELVNGFLFLEKEGNKRLCVPNSESLCSLFLGECNDATGHFGYKKTATNLLQRFWWPTLMRDAKLYVETCQVCQRDKPRTQAPLGLLKPLPIPERPGESLFMDFMDTLVTSKSGMRYIYVIVDRFNGSGRASGVDVGWSWEEKVGEDTAFLSAVVQLEWIHADHRVHRSVVGEVDVGEAVNPIFLVRTDERTKHHLSGLMCPLRLRVRLWMSSRTWLHFRAGLLNESCPKCRHEASVSVADYVFRYTVAANPTGVQEACQLGSRGVVLAREKTRILTQTVHNCEDAVVPEAIAGKRSGDIHGNGEAGFPWDRHRAQLAVGQPIVGLASSANFARVAIPSDIGNEVGPSESLSKPCNSVVDSEMAGESRVMVLTGKASPKTTVAWNTQ</sequence>
<dbReference type="Gene3D" id="3.10.10.10">
    <property type="entry name" value="HIV Type 1 Reverse Transcriptase, subunit A, domain 1"/>
    <property type="match status" value="1"/>
</dbReference>
<dbReference type="Gramene" id="GBG79204">
    <property type="protein sequence ID" value="GBG79204"/>
    <property type="gene ID" value="CBR_g28921"/>
</dbReference>
<evidence type="ECO:0000259" key="9">
    <source>
        <dbReference type="PROSITE" id="PS50878"/>
    </source>
</evidence>
<dbReference type="OrthoDB" id="7462124at2759"/>
<dbReference type="CDD" id="cd09274">
    <property type="entry name" value="RNase_HI_RT_Ty3"/>
    <property type="match status" value="1"/>
</dbReference>
<keyword evidence="7" id="KW-0695">RNA-directed DNA polymerase</keyword>
<keyword evidence="3" id="KW-0548">Nucleotidyltransferase</keyword>
<organism evidence="10 11">
    <name type="scientific">Chara braunii</name>
    <name type="common">Braun's stonewort</name>
    <dbReference type="NCBI Taxonomy" id="69332"/>
    <lineage>
        <taxon>Eukaryota</taxon>
        <taxon>Viridiplantae</taxon>
        <taxon>Streptophyta</taxon>
        <taxon>Charophyceae</taxon>
        <taxon>Charales</taxon>
        <taxon>Characeae</taxon>
        <taxon>Chara</taxon>
    </lineage>
</organism>
<evidence type="ECO:0000256" key="7">
    <source>
        <dbReference type="ARBA" id="ARBA00022918"/>
    </source>
</evidence>
<dbReference type="Pfam" id="PF17919">
    <property type="entry name" value="RT_RNaseH_2"/>
    <property type="match status" value="1"/>
</dbReference>
<dbReference type="PROSITE" id="PS50878">
    <property type="entry name" value="RT_POL"/>
    <property type="match status" value="1"/>
</dbReference>
<evidence type="ECO:0000313" key="11">
    <source>
        <dbReference type="Proteomes" id="UP000265515"/>
    </source>
</evidence>
<evidence type="ECO:0000256" key="8">
    <source>
        <dbReference type="ARBA" id="ARBA00023268"/>
    </source>
</evidence>
<keyword evidence="11" id="KW-1185">Reference proteome</keyword>
<keyword evidence="2" id="KW-0808">Transferase</keyword>
<dbReference type="CDD" id="cd01647">
    <property type="entry name" value="RT_LTR"/>
    <property type="match status" value="1"/>
</dbReference>
<dbReference type="CDD" id="cd00303">
    <property type="entry name" value="retropepsin_like"/>
    <property type="match status" value="1"/>
</dbReference>
<evidence type="ECO:0000256" key="3">
    <source>
        <dbReference type="ARBA" id="ARBA00022695"/>
    </source>
</evidence>
<evidence type="ECO:0000256" key="1">
    <source>
        <dbReference type="ARBA" id="ARBA00022670"/>
    </source>
</evidence>
<evidence type="ECO:0000256" key="2">
    <source>
        <dbReference type="ARBA" id="ARBA00022679"/>
    </source>
</evidence>
<keyword evidence="6" id="KW-0378">Hydrolase</keyword>
<dbReference type="GO" id="GO:0006508">
    <property type="term" value="P:proteolysis"/>
    <property type="evidence" value="ECO:0007669"/>
    <property type="project" value="UniProtKB-KW"/>
</dbReference>
<keyword evidence="5" id="KW-0255">Endonuclease</keyword>
<dbReference type="FunFam" id="3.10.10.10:FF:000007">
    <property type="entry name" value="Retrovirus-related Pol polyprotein from transposon 17.6-like Protein"/>
    <property type="match status" value="1"/>
</dbReference>
<evidence type="ECO:0000256" key="5">
    <source>
        <dbReference type="ARBA" id="ARBA00022759"/>
    </source>
</evidence>
<name>A0A388LA87_CHABU</name>
<keyword evidence="1" id="KW-0645">Protease</keyword>
<comment type="caution">
    <text evidence="10">The sequence shown here is derived from an EMBL/GenBank/DDBJ whole genome shotgun (WGS) entry which is preliminary data.</text>
</comment>
<dbReference type="Gene3D" id="1.10.340.70">
    <property type="match status" value="1"/>
</dbReference>
<protein>
    <recommendedName>
        <fullName evidence="9">Reverse transcriptase domain-containing protein</fullName>
    </recommendedName>
</protein>
<dbReference type="Proteomes" id="UP000265515">
    <property type="component" value="Unassembled WGS sequence"/>
</dbReference>
<dbReference type="FunFam" id="3.30.70.270:FF:000020">
    <property type="entry name" value="Transposon Tf2-6 polyprotein-like Protein"/>
    <property type="match status" value="1"/>
</dbReference>
<dbReference type="PANTHER" id="PTHR37984:SF5">
    <property type="entry name" value="PROTEIN NYNRIN-LIKE"/>
    <property type="match status" value="1"/>
</dbReference>
<dbReference type="PANTHER" id="PTHR37984">
    <property type="entry name" value="PROTEIN CBG26694"/>
    <property type="match status" value="1"/>
</dbReference>
<accession>A0A388LA87</accession>
<dbReference type="Gene3D" id="2.40.70.10">
    <property type="entry name" value="Acid Proteases"/>
    <property type="match status" value="1"/>
</dbReference>
<dbReference type="InterPro" id="IPR021109">
    <property type="entry name" value="Peptidase_aspartic_dom_sf"/>
</dbReference>
<dbReference type="Pfam" id="PF17921">
    <property type="entry name" value="Integrase_H2C2"/>
    <property type="match status" value="1"/>
</dbReference>
<dbReference type="InterPro" id="IPR043128">
    <property type="entry name" value="Rev_trsase/Diguanyl_cyclase"/>
</dbReference>
<dbReference type="Gene3D" id="3.30.70.270">
    <property type="match status" value="2"/>
</dbReference>
<dbReference type="InterPro" id="IPR041577">
    <property type="entry name" value="RT_RNaseH_2"/>
</dbReference>
<dbReference type="InterPro" id="IPR043502">
    <property type="entry name" value="DNA/RNA_pol_sf"/>
</dbReference>
<evidence type="ECO:0000256" key="4">
    <source>
        <dbReference type="ARBA" id="ARBA00022722"/>
    </source>
</evidence>
<reference evidence="10 11" key="1">
    <citation type="journal article" date="2018" name="Cell">
        <title>The Chara Genome: Secondary Complexity and Implications for Plant Terrestrialization.</title>
        <authorList>
            <person name="Nishiyama T."/>
            <person name="Sakayama H."/>
            <person name="Vries J.D."/>
            <person name="Buschmann H."/>
            <person name="Saint-Marcoux D."/>
            <person name="Ullrich K.K."/>
            <person name="Haas F.B."/>
            <person name="Vanderstraeten L."/>
            <person name="Becker D."/>
            <person name="Lang D."/>
            <person name="Vosolsobe S."/>
            <person name="Rombauts S."/>
            <person name="Wilhelmsson P.K.I."/>
            <person name="Janitza P."/>
            <person name="Kern R."/>
            <person name="Heyl A."/>
            <person name="Rumpler F."/>
            <person name="Villalobos L.I.A.C."/>
            <person name="Clay J.M."/>
            <person name="Skokan R."/>
            <person name="Toyoda A."/>
            <person name="Suzuki Y."/>
            <person name="Kagoshima H."/>
            <person name="Schijlen E."/>
            <person name="Tajeshwar N."/>
            <person name="Catarino B."/>
            <person name="Hetherington A.J."/>
            <person name="Saltykova A."/>
            <person name="Bonnot C."/>
            <person name="Breuninger H."/>
            <person name="Symeonidi A."/>
            <person name="Radhakrishnan G.V."/>
            <person name="Van Nieuwerburgh F."/>
            <person name="Deforce D."/>
            <person name="Chang C."/>
            <person name="Karol K.G."/>
            <person name="Hedrich R."/>
            <person name="Ulvskov P."/>
            <person name="Glockner G."/>
            <person name="Delwiche C.F."/>
            <person name="Petrasek J."/>
            <person name="Van de Peer Y."/>
            <person name="Friml J."/>
            <person name="Beilby M."/>
            <person name="Dolan L."/>
            <person name="Kohara Y."/>
            <person name="Sugano S."/>
            <person name="Fujiyama A."/>
            <person name="Delaux P.-M."/>
            <person name="Quint M."/>
            <person name="TheiBen G."/>
            <person name="Hagemann M."/>
            <person name="Harholt J."/>
            <person name="Dunand C."/>
            <person name="Zachgo S."/>
            <person name="Langdale J."/>
            <person name="Maumus F."/>
            <person name="Straeten D.V.D."/>
            <person name="Gould S.B."/>
            <person name="Rensing S.A."/>
        </authorList>
    </citation>
    <scope>NUCLEOTIDE SEQUENCE [LARGE SCALE GENOMIC DNA]</scope>
    <source>
        <strain evidence="10 11">S276</strain>
    </source>
</reference>
<dbReference type="EMBL" id="BFEA01000313">
    <property type="protein sequence ID" value="GBG79204.1"/>
    <property type="molecule type" value="Genomic_DNA"/>
</dbReference>
<keyword evidence="8" id="KW-0511">Multifunctional enzyme</keyword>
<gene>
    <name evidence="10" type="ORF">CBR_g28921</name>
</gene>
<dbReference type="AlphaFoldDB" id="A0A388LA87"/>
<feature type="domain" description="Reverse transcriptase" evidence="9">
    <location>
        <begin position="267"/>
        <end position="447"/>
    </location>
</feature>
<dbReference type="SUPFAM" id="SSF56672">
    <property type="entry name" value="DNA/RNA polymerases"/>
    <property type="match status" value="1"/>
</dbReference>
<dbReference type="InterPro" id="IPR000477">
    <property type="entry name" value="RT_dom"/>
</dbReference>
<evidence type="ECO:0000256" key="6">
    <source>
        <dbReference type="ARBA" id="ARBA00022801"/>
    </source>
</evidence>
<dbReference type="InterPro" id="IPR050951">
    <property type="entry name" value="Retrovirus_Pol_polyprotein"/>
</dbReference>